<sequence>MDSAKPHSFPLQKSPPSISKKTTTTTTSTPTPTTTTKAKRPPKPRKPRSPVTKKASKTSPPLTPKQDKTQKAKERRKEEQPVVLPPAIQDHDSETDTADEKSDLEDGLGESAEAAEALMALAGADVNGRVRSSSSSSSSTSTTSSSSQRTVGSTGEEERSPVLMEHSYCLPWAPKDGTNASFLPPGELLCLCLCLVY</sequence>
<evidence type="ECO:0000313" key="3">
    <source>
        <dbReference type="Proteomes" id="UP000324222"/>
    </source>
</evidence>
<name>A0A5B7CP92_PORTR</name>
<keyword evidence="3" id="KW-1185">Reference proteome</keyword>
<dbReference type="AlphaFoldDB" id="A0A5B7CP92"/>
<dbReference type="EMBL" id="VSRR010000106">
    <property type="protein sequence ID" value="MPC10206.1"/>
    <property type="molecule type" value="Genomic_DNA"/>
</dbReference>
<evidence type="ECO:0000256" key="1">
    <source>
        <dbReference type="SAM" id="MobiDB-lite"/>
    </source>
</evidence>
<reference evidence="2 3" key="1">
    <citation type="submission" date="2019-05" db="EMBL/GenBank/DDBJ databases">
        <title>Another draft genome of Portunus trituberculatus and its Hox gene families provides insights of decapod evolution.</title>
        <authorList>
            <person name="Jeong J.-H."/>
            <person name="Song I."/>
            <person name="Kim S."/>
            <person name="Choi T."/>
            <person name="Kim D."/>
            <person name="Ryu S."/>
            <person name="Kim W."/>
        </authorList>
    </citation>
    <scope>NUCLEOTIDE SEQUENCE [LARGE SCALE GENOMIC DNA]</scope>
    <source>
        <tissue evidence="2">Muscle</tissue>
    </source>
</reference>
<feature type="compositionally biased region" description="Basic and acidic residues" evidence="1">
    <location>
        <begin position="89"/>
        <end position="101"/>
    </location>
</feature>
<feature type="compositionally biased region" description="Low complexity" evidence="1">
    <location>
        <begin position="132"/>
        <end position="147"/>
    </location>
</feature>
<comment type="caution">
    <text evidence="2">The sequence shown here is derived from an EMBL/GenBank/DDBJ whole genome shotgun (WGS) entry which is preliminary data.</text>
</comment>
<feature type="compositionally biased region" description="Low complexity" evidence="1">
    <location>
        <begin position="109"/>
        <end position="124"/>
    </location>
</feature>
<dbReference type="Proteomes" id="UP000324222">
    <property type="component" value="Unassembled WGS sequence"/>
</dbReference>
<feature type="compositionally biased region" description="Basic and acidic residues" evidence="1">
    <location>
        <begin position="65"/>
        <end position="80"/>
    </location>
</feature>
<gene>
    <name evidence="2" type="ORF">E2C01_002836</name>
</gene>
<feature type="compositionally biased region" description="Basic residues" evidence="1">
    <location>
        <begin position="37"/>
        <end position="48"/>
    </location>
</feature>
<evidence type="ECO:0000313" key="2">
    <source>
        <dbReference type="EMBL" id="MPC10206.1"/>
    </source>
</evidence>
<organism evidence="2 3">
    <name type="scientific">Portunus trituberculatus</name>
    <name type="common">Swimming crab</name>
    <name type="synonym">Neptunus trituberculatus</name>
    <dbReference type="NCBI Taxonomy" id="210409"/>
    <lineage>
        <taxon>Eukaryota</taxon>
        <taxon>Metazoa</taxon>
        <taxon>Ecdysozoa</taxon>
        <taxon>Arthropoda</taxon>
        <taxon>Crustacea</taxon>
        <taxon>Multicrustacea</taxon>
        <taxon>Malacostraca</taxon>
        <taxon>Eumalacostraca</taxon>
        <taxon>Eucarida</taxon>
        <taxon>Decapoda</taxon>
        <taxon>Pleocyemata</taxon>
        <taxon>Brachyura</taxon>
        <taxon>Eubrachyura</taxon>
        <taxon>Portunoidea</taxon>
        <taxon>Portunidae</taxon>
        <taxon>Portuninae</taxon>
        <taxon>Portunus</taxon>
    </lineage>
</organism>
<proteinExistence type="predicted"/>
<accession>A0A5B7CP92</accession>
<feature type="region of interest" description="Disordered" evidence="1">
    <location>
        <begin position="1"/>
        <end position="161"/>
    </location>
</feature>
<protein>
    <submittedName>
        <fullName evidence="2">Uncharacterized protein</fullName>
    </submittedName>
</protein>
<feature type="compositionally biased region" description="Low complexity" evidence="1">
    <location>
        <begin position="14"/>
        <end position="36"/>
    </location>
</feature>
<dbReference type="OrthoDB" id="308383at2759"/>